<feature type="compositionally biased region" description="Basic and acidic residues" evidence="7">
    <location>
        <begin position="305"/>
        <end position="321"/>
    </location>
</feature>
<feature type="compositionally biased region" description="Acidic residues" evidence="7">
    <location>
        <begin position="21"/>
        <end position="38"/>
    </location>
</feature>
<name>A0A0E0QU20_ORYRU</name>
<evidence type="ECO:0000256" key="4">
    <source>
        <dbReference type="ARBA" id="ARBA00022552"/>
    </source>
</evidence>
<dbReference type="Pfam" id="PF06102">
    <property type="entry name" value="RRP36"/>
    <property type="match status" value="1"/>
</dbReference>
<dbReference type="GO" id="GO:0030686">
    <property type="term" value="C:90S preribosome"/>
    <property type="evidence" value="ECO:0007669"/>
    <property type="project" value="TreeGrafter"/>
</dbReference>
<dbReference type="PANTHER" id="PTHR21738:SF0">
    <property type="entry name" value="RIBOSOMAL RNA PROCESSING PROTEIN 36 HOMOLOG"/>
    <property type="match status" value="1"/>
</dbReference>
<comment type="subunit">
    <text evidence="6">Associates with 90S and pre-40S pre-ribosomal particles.</text>
</comment>
<organism evidence="8 9">
    <name type="scientific">Oryza rufipogon</name>
    <name type="common">Brownbeard rice</name>
    <name type="synonym">Asian wild rice</name>
    <dbReference type="NCBI Taxonomy" id="4529"/>
    <lineage>
        <taxon>Eukaryota</taxon>
        <taxon>Viridiplantae</taxon>
        <taxon>Streptophyta</taxon>
        <taxon>Embryophyta</taxon>
        <taxon>Tracheophyta</taxon>
        <taxon>Spermatophyta</taxon>
        <taxon>Magnoliopsida</taxon>
        <taxon>Liliopsida</taxon>
        <taxon>Poales</taxon>
        <taxon>Poaceae</taxon>
        <taxon>BOP clade</taxon>
        <taxon>Oryzoideae</taxon>
        <taxon>Oryzeae</taxon>
        <taxon>Oryzinae</taxon>
        <taxon>Oryza</taxon>
    </lineage>
</organism>
<feature type="region of interest" description="Disordered" evidence="7">
    <location>
        <begin position="1"/>
        <end position="101"/>
    </location>
</feature>
<dbReference type="eggNOG" id="KOG3190">
    <property type="taxonomic scope" value="Eukaryota"/>
</dbReference>
<keyword evidence="5 6" id="KW-0539">Nucleus</keyword>
<dbReference type="OMA" id="ERKEMPW"/>
<sequence>MRGRSSRGHAAASTSSRREAEDEDPATASDESGDDEEVSSSSGSESESDSDAERELERALADVPFGELQRARADGSLGGRGFSAAAAAQKKARRASKKRPMEISTKVRPPRFREIIQVPKKEQQPVGFSSIDYYSYLVVENWSNVYIDTPTSNLMPVQVRPIKPVEIGHFFAASTWLYINAAARGIFMRKFRKRYNFLFDDELPAEKEKLQKSIKKSKDPNAIEEMKSRITWIDKQLRSHPKKNVESEILREHIKKEREATKTGKRPYYLKKSEIRERKLMNKYNELKEAGKLDAFMEKRRRKNASKDHRYMPYRRNGDGA</sequence>
<dbReference type="STRING" id="4529.A0A0E0QU20"/>
<keyword evidence="4 6" id="KW-0698">rRNA processing</keyword>
<evidence type="ECO:0000313" key="9">
    <source>
        <dbReference type="Proteomes" id="UP000008022"/>
    </source>
</evidence>
<evidence type="ECO:0000256" key="2">
    <source>
        <dbReference type="ARBA" id="ARBA00009418"/>
    </source>
</evidence>
<reference evidence="9" key="1">
    <citation type="submission" date="2013-06" db="EMBL/GenBank/DDBJ databases">
        <authorList>
            <person name="Zhao Q."/>
        </authorList>
    </citation>
    <scope>NUCLEOTIDE SEQUENCE</scope>
    <source>
        <strain evidence="9">cv. W1943</strain>
    </source>
</reference>
<accession>A0A0E0QU20</accession>
<keyword evidence="9" id="KW-1185">Reference proteome</keyword>
<proteinExistence type="inferred from homology"/>
<evidence type="ECO:0000256" key="5">
    <source>
        <dbReference type="ARBA" id="ARBA00023242"/>
    </source>
</evidence>
<keyword evidence="3 6" id="KW-0690">Ribosome biogenesis</keyword>
<protein>
    <recommendedName>
        <fullName evidence="6">rRNA biogenesis protein RRP36</fullName>
    </recommendedName>
</protein>
<evidence type="ECO:0000256" key="6">
    <source>
        <dbReference type="RuleBase" id="RU368027"/>
    </source>
</evidence>
<evidence type="ECO:0000256" key="3">
    <source>
        <dbReference type="ARBA" id="ARBA00022517"/>
    </source>
</evidence>
<evidence type="ECO:0000313" key="8">
    <source>
        <dbReference type="EnsemblPlants" id="ORUFI09G18310.1"/>
    </source>
</evidence>
<comment type="similarity">
    <text evidence="2 6">Belongs to the RRP36 family.</text>
</comment>
<dbReference type="HOGENOM" id="CLU_048802_4_1_1"/>
<dbReference type="GO" id="GO:0005730">
    <property type="term" value="C:nucleolus"/>
    <property type="evidence" value="ECO:0007669"/>
    <property type="project" value="UniProtKB-SubCell"/>
</dbReference>
<evidence type="ECO:0000256" key="1">
    <source>
        <dbReference type="ARBA" id="ARBA00004604"/>
    </source>
</evidence>
<comment type="function">
    <text evidence="6">Component of the 90S pre-ribosome involved in the maturation of rRNAs. Required for early cleavages of the pre-RNAs in the 40S ribosomal subunit maturation pathway.</text>
</comment>
<feature type="region of interest" description="Disordered" evidence="7">
    <location>
        <begin position="298"/>
        <end position="321"/>
    </location>
</feature>
<evidence type="ECO:0000256" key="7">
    <source>
        <dbReference type="SAM" id="MobiDB-lite"/>
    </source>
</evidence>
<dbReference type="EnsemblPlants" id="ORUFI09G18310.1">
    <property type="protein sequence ID" value="ORUFI09G18310.1"/>
    <property type="gene ID" value="ORUFI09G18310"/>
</dbReference>
<dbReference type="GO" id="GO:0000462">
    <property type="term" value="P:maturation of SSU-rRNA from tricistronic rRNA transcript (SSU-rRNA, 5.8S rRNA, LSU-rRNA)"/>
    <property type="evidence" value="ECO:0007669"/>
    <property type="project" value="TreeGrafter"/>
</dbReference>
<comment type="subcellular location">
    <subcellularLocation>
        <location evidence="1 6">Nucleus</location>
        <location evidence="1 6">Nucleolus</location>
    </subcellularLocation>
</comment>
<dbReference type="PANTHER" id="PTHR21738">
    <property type="entry name" value="RIBOSOMAL RNA PROCESSING PROTEIN 36 HOMOLOG"/>
    <property type="match status" value="1"/>
</dbReference>
<dbReference type="AlphaFoldDB" id="A0A0E0QU20"/>
<reference evidence="8" key="2">
    <citation type="submission" date="2015-06" db="UniProtKB">
        <authorList>
            <consortium name="EnsemblPlants"/>
        </authorList>
    </citation>
    <scope>IDENTIFICATION</scope>
</reference>
<dbReference type="Proteomes" id="UP000008022">
    <property type="component" value="Unassembled WGS sequence"/>
</dbReference>
<dbReference type="InterPro" id="IPR009292">
    <property type="entry name" value="RRP36"/>
</dbReference>
<keyword evidence="6" id="KW-0687">Ribonucleoprotein</keyword>
<feature type="compositionally biased region" description="Basic and acidic residues" evidence="7">
    <location>
        <begin position="51"/>
        <end position="60"/>
    </location>
</feature>
<dbReference type="Gramene" id="ORUFI09G18310.1">
    <property type="protein sequence ID" value="ORUFI09G18310.1"/>
    <property type="gene ID" value="ORUFI09G18310"/>
</dbReference>